<feature type="signal peptide" evidence="1">
    <location>
        <begin position="1"/>
        <end position="20"/>
    </location>
</feature>
<name>A0A537K4N3_9BACT</name>
<evidence type="ECO:0000313" key="2">
    <source>
        <dbReference type="EMBL" id="TMI90472.1"/>
    </source>
</evidence>
<accession>A0A537K4N3</accession>
<dbReference type="EMBL" id="VBAK01000112">
    <property type="protein sequence ID" value="TMI90472.1"/>
    <property type="molecule type" value="Genomic_DNA"/>
</dbReference>
<reference evidence="2 3" key="1">
    <citation type="journal article" date="2019" name="Nat. Microbiol.">
        <title>Mediterranean grassland soil C-N compound turnover is dependent on rainfall and depth, and is mediated by genomically divergent microorganisms.</title>
        <authorList>
            <person name="Diamond S."/>
            <person name="Andeer P.F."/>
            <person name="Li Z."/>
            <person name="Crits-Christoph A."/>
            <person name="Burstein D."/>
            <person name="Anantharaman K."/>
            <person name="Lane K.R."/>
            <person name="Thomas B.C."/>
            <person name="Pan C."/>
            <person name="Northen T.R."/>
            <person name="Banfield J.F."/>
        </authorList>
    </citation>
    <scope>NUCLEOTIDE SEQUENCE [LARGE SCALE GENOMIC DNA]</scope>
    <source>
        <strain evidence="2">NP_3</strain>
    </source>
</reference>
<dbReference type="AlphaFoldDB" id="A0A537K4N3"/>
<organism evidence="2 3">
    <name type="scientific">Candidatus Segetimicrobium genomatis</name>
    <dbReference type="NCBI Taxonomy" id="2569760"/>
    <lineage>
        <taxon>Bacteria</taxon>
        <taxon>Bacillati</taxon>
        <taxon>Candidatus Sysuimicrobiota</taxon>
        <taxon>Candidatus Sysuimicrobiia</taxon>
        <taxon>Candidatus Sysuimicrobiales</taxon>
        <taxon>Candidatus Segetimicrobiaceae</taxon>
        <taxon>Candidatus Segetimicrobium</taxon>
    </lineage>
</organism>
<comment type="caution">
    <text evidence="2">The sequence shown here is derived from an EMBL/GenBank/DDBJ whole genome shotgun (WGS) entry which is preliminary data.</text>
</comment>
<gene>
    <name evidence="2" type="ORF">E6H00_06760</name>
</gene>
<sequence length="175" mass="17887">MRHILLGIFLVAALALPASAQPSALPFALTLASPLGSSWHKDEVRSGSTFGGVSVTGNIIGTSTKGTITLYAAGRLFLLGRYSCESGACNLNGAVAGKSVTPMRLAAGGWLSDTGNAVSAAFPTRGAWVAAVTEWANANLTGAQRAKFVSALKGDRIQTSVKMMPATPAGPKDKP</sequence>
<evidence type="ECO:0000313" key="3">
    <source>
        <dbReference type="Proteomes" id="UP000318509"/>
    </source>
</evidence>
<protein>
    <submittedName>
        <fullName evidence="2">Uncharacterized protein</fullName>
    </submittedName>
</protein>
<dbReference type="Proteomes" id="UP000318509">
    <property type="component" value="Unassembled WGS sequence"/>
</dbReference>
<proteinExistence type="predicted"/>
<feature type="chain" id="PRO_5021754723" evidence="1">
    <location>
        <begin position="21"/>
        <end position="175"/>
    </location>
</feature>
<evidence type="ECO:0000256" key="1">
    <source>
        <dbReference type="SAM" id="SignalP"/>
    </source>
</evidence>
<keyword evidence="1" id="KW-0732">Signal</keyword>